<dbReference type="EMBL" id="CP004044">
    <property type="protein sequence ID" value="AGC67718.1"/>
    <property type="molecule type" value="Genomic_DNA"/>
</dbReference>
<dbReference type="Proteomes" id="UP000011220">
    <property type="component" value="Chromosome"/>
</dbReference>
<evidence type="ECO:0000313" key="2">
    <source>
        <dbReference type="Proteomes" id="UP000011220"/>
    </source>
</evidence>
<protein>
    <submittedName>
        <fullName evidence="1">Uncharacterized protein</fullName>
    </submittedName>
</protein>
<sequence length="42" mass="4758">MCRPAICLTAGIISTEREVLRPVAFRCCRHRGNNIKIKLFGI</sequence>
<dbReference type="PATRIC" id="fig|1121335.3.peg.692"/>
<keyword evidence="2" id="KW-1185">Reference proteome</keyword>
<dbReference type="STRING" id="1121335.Cst_c07120"/>
<dbReference type="KEGG" id="css:Cst_c07120"/>
<reference evidence="1 2" key="1">
    <citation type="journal article" date="2013" name="Genome Announc.">
        <title>Complete genome sequence of Clostridium stercorarium subsp. stercorarium strain DSM 8532, a thermophilic degrader of plant cell wall fibers.</title>
        <authorList>
            <person name="Poehlein A."/>
            <person name="Zverlov V.V."/>
            <person name="Daniel R."/>
            <person name="Schwarz W.H."/>
            <person name="Liebl W."/>
        </authorList>
    </citation>
    <scope>NUCLEOTIDE SEQUENCE [LARGE SCALE GENOMIC DNA]</scope>
    <source>
        <strain evidence="2">ATCC 35414 / DSM 8532 / NCIMB 11754</strain>
    </source>
</reference>
<organism evidence="1 2">
    <name type="scientific">Thermoclostridium stercorarium (strain ATCC 35414 / DSM 8532 / NCIMB 11754)</name>
    <name type="common">Clostridium stercorarium</name>
    <dbReference type="NCBI Taxonomy" id="1121335"/>
    <lineage>
        <taxon>Bacteria</taxon>
        <taxon>Bacillati</taxon>
        <taxon>Bacillota</taxon>
        <taxon>Clostridia</taxon>
        <taxon>Eubacteriales</taxon>
        <taxon>Oscillospiraceae</taxon>
        <taxon>Thermoclostridium</taxon>
    </lineage>
</organism>
<gene>
    <name evidence="1" type="ordered locus">Cst_c07120</name>
</gene>
<dbReference type="AlphaFoldDB" id="L7VQ79"/>
<accession>L7VQ79</accession>
<evidence type="ECO:0000313" key="1">
    <source>
        <dbReference type="EMBL" id="AGC67718.1"/>
    </source>
</evidence>
<proteinExistence type="predicted"/>
<name>L7VQ79_THES1</name>